<dbReference type="PANTHER" id="PTHR48111">
    <property type="entry name" value="REGULATOR OF RPOS"/>
    <property type="match status" value="1"/>
</dbReference>
<dbReference type="EMBL" id="JAFMYW010000002">
    <property type="protein sequence ID" value="MBO0948194.1"/>
    <property type="molecule type" value="Genomic_DNA"/>
</dbReference>
<dbReference type="SUPFAM" id="SSF52172">
    <property type="entry name" value="CheY-like"/>
    <property type="match status" value="1"/>
</dbReference>
<dbReference type="Gene3D" id="2.40.50.1020">
    <property type="entry name" value="LytTr DNA-binding domain"/>
    <property type="match status" value="1"/>
</dbReference>
<evidence type="ECO:0000256" key="3">
    <source>
        <dbReference type="ARBA" id="ARBA00023015"/>
    </source>
</evidence>
<evidence type="ECO:0000313" key="8">
    <source>
        <dbReference type="EMBL" id="MBO0948194.1"/>
    </source>
</evidence>
<dbReference type="SMART" id="SM00850">
    <property type="entry name" value="LytTR"/>
    <property type="match status" value="1"/>
</dbReference>
<keyword evidence="9" id="KW-1185">Reference proteome</keyword>
<keyword evidence="3" id="KW-0805">Transcription regulation</keyword>
<gene>
    <name evidence="8" type="ORF">J2I46_06345</name>
</gene>
<dbReference type="Pfam" id="PF00072">
    <property type="entry name" value="Response_reg"/>
    <property type="match status" value="1"/>
</dbReference>
<sequence length="259" mass="28850">MVEKLTLFIVEDEVLIAENLKFTLEDLGFAVNGMACNVEQAADFLTNHRPDLVLLDINLGTKSTVNNGLALAQRLSQDQIPFIFLTAYADRDTIMQATQLRPSGYLIKPVNASTLFAAIQTAIQNQAPASKAGADKLPGMEEPDYFFVKVGKRNLKLYWQDVYCLEATKNYVQIHVVGTPVTYTVRGTLQSVMQQVIPMALQPAFQQFNRSTAVNVQHITRYDSEAIYCQHVRISNTRLSPKELQVMMAGIRPQAPPAS</sequence>
<evidence type="ECO:0000313" key="9">
    <source>
        <dbReference type="Proteomes" id="UP000664628"/>
    </source>
</evidence>
<proteinExistence type="predicted"/>
<organism evidence="8 9">
    <name type="scientific">Fibrella forsythiae</name>
    <dbReference type="NCBI Taxonomy" id="2817061"/>
    <lineage>
        <taxon>Bacteria</taxon>
        <taxon>Pseudomonadati</taxon>
        <taxon>Bacteroidota</taxon>
        <taxon>Cytophagia</taxon>
        <taxon>Cytophagales</taxon>
        <taxon>Spirosomataceae</taxon>
        <taxon>Fibrella</taxon>
    </lineage>
</organism>
<dbReference type="InterPro" id="IPR011006">
    <property type="entry name" value="CheY-like_superfamily"/>
</dbReference>
<dbReference type="RefSeq" id="WP_207328159.1">
    <property type="nucleotide sequence ID" value="NZ_JAFMYW010000002.1"/>
</dbReference>
<dbReference type="PROSITE" id="PS50110">
    <property type="entry name" value="RESPONSE_REGULATORY"/>
    <property type="match status" value="1"/>
</dbReference>
<evidence type="ECO:0000256" key="2">
    <source>
        <dbReference type="ARBA" id="ARBA00023012"/>
    </source>
</evidence>
<dbReference type="SMART" id="SM00448">
    <property type="entry name" value="REC"/>
    <property type="match status" value="1"/>
</dbReference>
<dbReference type="PANTHER" id="PTHR48111:SF1">
    <property type="entry name" value="TWO-COMPONENT RESPONSE REGULATOR ORR33"/>
    <property type="match status" value="1"/>
</dbReference>
<dbReference type="InterPro" id="IPR039420">
    <property type="entry name" value="WalR-like"/>
</dbReference>
<feature type="modified residue" description="4-aspartylphosphate" evidence="6">
    <location>
        <position position="56"/>
    </location>
</feature>
<keyword evidence="2" id="KW-0902">Two-component regulatory system</keyword>
<protein>
    <submittedName>
        <fullName evidence="8">Response regulator</fullName>
    </submittedName>
</protein>
<dbReference type="CDD" id="cd17534">
    <property type="entry name" value="REC_DC-like"/>
    <property type="match status" value="1"/>
</dbReference>
<evidence type="ECO:0000256" key="1">
    <source>
        <dbReference type="ARBA" id="ARBA00022553"/>
    </source>
</evidence>
<evidence type="ECO:0000256" key="4">
    <source>
        <dbReference type="ARBA" id="ARBA00023125"/>
    </source>
</evidence>
<evidence type="ECO:0000256" key="5">
    <source>
        <dbReference type="ARBA" id="ARBA00023163"/>
    </source>
</evidence>
<accession>A0ABS3JFY2</accession>
<dbReference type="Proteomes" id="UP000664628">
    <property type="component" value="Unassembled WGS sequence"/>
</dbReference>
<name>A0ABS3JFY2_9BACT</name>
<comment type="caution">
    <text evidence="8">The sequence shown here is derived from an EMBL/GenBank/DDBJ whole genome shotgun (WGS) entry which is preliminary data.</text>
</comment>
<keyword evidence="1 6" id="KW-0597">Phosphoprotein</keyword>
<dbReference type="InterPro" id="IPR007492">
    <property type="entry name" value="LytTR_DNA-bd_dom"/>
</dbReference>
<keyword evidence="4" id="KW-0238">DNA-binding</keyword>
<keyword evidence="5" id="KW-0804">Transcription</keyword>
<evidence type="ECO:0000259" key="7">
    <source>
        <dbReference type="PROSITE" id="PS50110"/>
    </source>
</evidence>
<feature type="domain" description="Response regulatory" evidence="7">
    <location>
        <begin position="6"/>
        <end position="123"/>
    </location>
</feature>
<dbReference type="Pfam" id="PF04397">
    <property type="entry name" value="LytTR"/>
    <property type="match status" value="1"/>
</dbReference>
<dbReference type="InterPro" id="IPR001789">
    <property type="entry name" value="Sig_transdc_resp-reg_receiver"/>
</dbReference>
<evidence type="ECO:0000256" key="6">
    <source>
        <dbReference type="PROSITE-ProRule" id="PRU00169"/>
    </source>
</evidence>
<reference evidence="8 9" key="1">
    <citation type="submission" date="2021-03" db="EMBL/GenBank/DDBJ databases">
        <title>Fibrella sp. HMF5405 genome sequencing and assembly.</title>
        <authorList>
            <person name="Kang H."/>
            <person name="Kim H."/>
            <person name="Bae S."/>
            <person name="Joh K."/>
        </authorList>
    </citation>
    <scope>NUCLEOTIDE SEQUENCE [LARGE SCALE GENOMIC DNA]</scope>
    <source>
        <strain evidence="8 9">HMF5405</strain>
    </source>
</reference>
<dbReference type="Gene3D" id="3.40.50.2300">
    <property type="match status" value="1"/>
</dbReference>